<dbReference type="Gene3D" id="3.20.20.100">
    <property type="entry name" value="NADP-dependent oxidoreductase domain"/>
    <property type="match status" value="1"/>
</dbReference>
<evidence type="ECO:0000256" key="1">
    <source>
        <dbReference type="ARBA" id="ARBA00023002"/>
    </source>
</evidence>
<reference evidence="7" key="1">
    <citation type="submission" date="2013-05" db="EMBL/GenBank/DDBJ databases">
        <authorList>
            <person name="Yim A.K.Y."/>
            <person name="Chan T.F."/>
            <person name="Ji K.M."/>
            <person name="Liu X.Y."/>
            <person name="Zhou J.W."/>
            <person name="Li R.Q."/>
            <person name="Yang K.Y."/>
            <person name="Li J."/>
            <person name="Li M."/>
            <person name="Law P.T.W."/>
            <person name="Wu Y.L."/>
            <person name="Cai Z.L."/>
            <person name="Qin H."/>
            <person name="Bao Y."/>
            <person name="Leung R.K.K."/>
            <person name="Ng P.K.S."/>
            <person name="Zou J."/>
            <person name="Zhong X.J."/>
            <person name="Ran P.X."/>
            <person name="Zhong N.S."/>
            <person name="Liu Z.G."/>
            <person name="Tsui S.K.W."/>
        </authorList>
    </citation>
    <scope>NUCLEOTIDE SEQUENCE</scope>
    <source>
        <strain evidence="7">Derf</strain>
        <tissue evidence="7">Whole organism</tissue>
    </source>
</reference>
<organism evidence="7 8">
    <name type="scientific">Dermatophagoides farinae</name>
    <name type="common">American house dust mite</name>
    <dbReference type="NCBI Taxonomy" id="6954"/>
    <lineage>
        <taxon>Eukaryota</taxon>
        <taxon>Metazoa</taxon>
        <taxon>Ecdysozoa</taxon>
        <taxon>Arthropoda</taxon>
        <taxon>Chelicerata</taxon>
        <taxon>Arachnida</taxon>
        <taxon>Acari</taxon>
        <taxon>Acariformes</taxon>
        <taxon>Sarcoptiformes</taxon>
        <taxon>Astigmata</taxon>
        <taxon>Psoroptidia</taxon>
        <taxon>Analgoidea</taxon>
        <taxon>Pyroglyphidae</taxon>
        <taxon>Dermatophagoidinae</taxon>
        <taxon>Dermatophagoides</taxon>
    </lineage>
</organism>
<feature type="active site" description="Proton donor" evidence="2">
    <location>
        <position position="99"/>
    </location>
</feature>
<dbReference type="PRINTS" id="PR00069">
    <property type="entry name" value="ALDKETRDTASE"/>
</dbReference>
<keyword evidence="5" id="KW-0812">Transmembrane</keyword>
<keyword evidence="1" id="KW-0560">Oxidoreductase</keyword>
<gene>
    <name evidence="7" type="primary">AKR1A1_5</name>
    <name evidence="7" type="ORF">DERF_008375</name>
</gene>
<feature type="binding site" evidence="3">
    <location>
        <position position="161"/>
    </location>
    <ligand>
        <name>substrate</name>
    </ligand>
</feature>
<feature type="domain" description="NADP-dependent oxidoreductase" evidence="6">
    <location>
        <begin position="66"/>
        <end position="338"/>
    </location>
</feature>
<feature type="site" description="Lowers pKa of active site Tyr" evidence="4">
    <location>
        <position position="128"/>
    </location>
</feature>
<reference evidence="7" key="2">
    <citation type="journal article" date="2022" name="Res Sq">
        <title>Comparative Genomics Reveals Insights into the Divergent Evolution of Astigmatic Mites and Household Pest Adaptations.</title>
        <authorList>
            <person name="Xiong Q."/>
            <person name="Wan A.T.-Y."/>
            <person name="Liu X.-Y."/>
            <person name="Fung C.S.-H."/>
            <person name="Xiao X."/>
            <person name="Malainual N."/>
            <person name="Hou J."/>
            <person name="Wang L."/>
            <person name="Wang M."/>
            <person name="Yang K."/>
            <person name="Cui Y."/>
            <person name="Leung E."/>
            <person name="Nong W."/>
            <person name="Shin S.-K."/>
            <person name="Au S."/>
            <person name="Jeong K.Y."/>
            <person name="Chew F.T."/>
            <person name="Hui J."/>
            <person name="Leung T.F."/>
            <person name="Tungtrongchitr A."/>
            <person name="Zhong N."/>
            <person name="Liu Z."/>
            <person name="Tsui S."/>
        </authorList>
    </citation>
    <scope>NUCLEOTIDE SEQUENCE</scope>
    <source>
        <strain evidence="7">Derf</strain>
        <tissue evidence="7">Whole organism</tissue>
    </source>
</reference>
<dbReference type="PIRSF" id="PIRSF000097">
    <property type="entry name" value="AKR"/>
    <property type="match status" value="1"/>
</dbReference>
<comment type="caution">
    <text evidence="7">The sequence shown here is derived from an EMBL/GenBank/DDBJ whole genome shotgun (WGS) entry which is preliminary data.</text>
</comment>
<evidence type="ECO:0000256" key="2">
    <source>
        <dbReference type="PIRSR" id="PIRSR000097-1"/>
    </source>
</evidence>
<evidence type="ECO:0000256" key="3">
    <source>
        <dbReference type="PIRSR" id="PIRSR000097-2"/>
    </source>
</evidence>
<keyword evidence="5" id="KW-0472">Membrane</keyword>
<dbReference type="FunFam" id="3.20.20.100:FF:000002">
    <property type="entry name" value="2,5-diketo-D-gluconic acid reductase A"/>
    <property type="match status" value="1"/>
</dbReference>
<dbReference type="SUPFAM" id="SSF51430">
    <property type="entry name" value="NAD(P)-linked oxidoreductase"/>
    <property type="match status" value="1"/>
</dbReference>
<sequence>MKSINCSIIIGLLFIICLWSTIFIVIVDVHQLNPSDFGRIVDHPHRDGSKSKQIVMNNGHCLPLVAFGTWQLGNNSVVKRAIKSAITNGYRLIDTADIYGNEQMIGDILQELFKEGIINRDDLFITTKVWCNHFSKSSVIKSIQQSMQKLKVSYIDLVLLHYPTGFKENDDQDKYPKFKNGSIIPRTWKKDSYLETWESMEQAIRNNYTHSIGVSNFNRRQIKTLLSKATIKPVINQVESHPNLKQKLLLKYLLENQIIMQAYAPIRRADKELLNDPRLIAIGENHNKTSAHIALRWQLQRSVPIVVKSSNPKRIKSNIQLFDFQLTNDEMKQIDMIDEKQRIYDINGLAIIQIIHSMKNKMK</sequence>
<dbReference type="InterPro" id="IPR036812">
    <property type="entry name" value="NAD(P)_OxRdtase_dom_sf"/>
</dbReference>
<dbReference type="GO" id="GO:0016616">
    <property type="term" value="F:oxidoreductase activity, acting on the CH-OH group of donors, NAD or NADP as acceptor"/>
    <property type="evidence" value="ECO:0007669"/>
    <property type="project" value="UniProtKB-ARBA"/>
</dbReference>
<dbReference type="InterPro" id="IPR023210">
    <property type="entry name" value="NADP_OxRdtase_dom"/>
</dbReference>
<evidence type="ECO:0000256" key="4">
    <source>
        <dbReference type="PIRSR" id="PIRSR000097-3"/>
    </source>
</evidence>
<dbReference type="PANTHER" id="PTHR43827:SF14">
    <property type="entry name" value="NADP-DEPENDENT OXIDOREDUCTASE DOMAIN-CONTAINING PROTEIN"/>
    <property type="match status" value="1"/>
</dbReference>
<feature type="transmembrane region" description="Helical" evidence="5">
    <location>
        <begin position="7"/>
        <end position="27"/>
    </location>
</feature>
<dbReference type="Proteomes" id="UP000790347">
    <property type="component" value="Unassembled WGS sequence"/>
</dbReference>
<dbReference type="InterPro" id="IPR018170">
    <property type="entry name" value="Aldo/ket_reductase_CS"/>
</dbReference>
<accession>A0A922L4P4</accession>
<keyword evidence="8" id="KW-1185">Reference proteome</keyword>
<dbReference type="PROSITE" id="PS00063">
    <property type="entry name" value="ALDOKETO_REDUCTASE_3"/>
    <property type="match status" value="1"/>
</dbReference>
<dbReference type="AlphaFoldDB" id="A0A922L4P4"/>
<evidence type="ECO:0000259" key="6">
    <source>
        <dbReference type="Pfam" id="PF00248"/>
    </source>
</evidence>
<dbReference type="Pfam" id="PF00248">
    <property type="entry name" value="Aldo_ket_red"/>
    <property type="match status" value="1"/>
</dbReference>
<keyword evidence="5" id="KW-1133">Transmembrane helix</keyword>
<evidence type="ECO:0000313" key="7">
    <source>
        <dbReference type="EMBL" id="KAH9517736.1"/>
    </source>
</evidence>
<dbReference type="PROSITE" id="PS00798">
    <property type="entry name" value="ALDOKETO_REDUCTASE_1"/>
    <property type="match status" value="1"/>
</dbReference>
<dbReference type="PANTHER" id="PTHR43827">
    <property type="entry name" value="2,5-DIKETO-D-GLUCONIC ACID REDUCTASE"/>
    <property type="match status" value="1"/>
</dbReference>
<evidence type="ECO:0000313" key="8">
    <source>
        <dbReference type="Proteomes" id="UP000790347"/>
    </source>
</evidence>
<name>A0A922L4P4_DERFA</name>
<protein>
    <submittedName>
        <fullName evidence="7">Alcohol dehydrogenase [NADP(+)]</fullName>
    </submittedName>
</protein>
<evidence type="ECO:0000256" key="5">
    <source>
        <dbReference type="SAM" id="Phobius"/>
    </source>
</evidence>
<dbReference type="EMBL" id="ASGP02000003">
    <property type="protein sequence ID" value="KAH9517736.1"/>
    <property type="molecule type" value="Genomic_DNA"/>
</dbReference>
<dbReference type="InterPro" id="IPR020471">
    <property type="entry name" value="AKR"/>
</dbReference>
<proteinExistence type="predicted"/>